<dbReference type="NCBIfam" id="TIGR01512">
    <property type="entry name" value="ATPase-IB2_Cd"/>
    <property type="match status" value="1"/>
</dbReference>
<dbReference type="NCBIfam" id="TIGR01525">
    <property type="entry name" value="ATPase-IB_hvy"/>
    <property type="match status" value="1"/>
</dbReference>
<feature type="transmembrane region" description="Helical" evidence="10">
    <location>
        <begin position="334"/>
        <end position="356"/>
    </location>
</feature>
<dbReference type="GO" id="GO:0015086">
    <property type="term" value="F:cadmium ion transmembrane transporter activity"/>
    <property type="evidence" value="ECO:0007669"/>
    <property type="project" value="TreeGrafter"/>
</dbReference>
<comment type="catalytic activity">
    <reaction evidence="9">
        <text>Zn(2+)(in) + ATP + H2O = Zn(2+)(out) + ADP + phosphate + H(+)</text>
        <dbReference type="Rhea" id="RHEA:20621"/>
        <dbReference type="ChEBI" id="CHEBI:15377"/>
        <dbReference type="ChEBI" id="CHEBI:15378"/>
        <dbReference type="ChEBI" id="CHEBI:29105"/>
        <dbReference type="ChEBI" id="CHEBI:30616"/>
        <dbReference type="ChEBI" id="CHEBI:43474"/>
        <dbReference type="ChEBI" id="CHEBI:456216"/>
        <dbReference type="EC" id="7.2.2.12"/>
    </reaction>
</comment>
<evidence type="ECO:0000256" key="1">
    <source>
        <dbReference type="ARBA" id="ARBA00004370"/>
    </source>
</evidence>
<evidence type="ECO:0000256" key="8">
    <source>
        <dbReference type="ARBA" id="ARBA00039097"/>
    </source>
</evidence>
<dbReference type="InterPro" id="IPR036163">
    <property type="entry name" value="HMA_dom_sf"/>
</dbReference>
<dbReference type="Pfam" id="PF00122">
    <property type="entry name" value="E1-E2_ATPase"/>
    <property type="match status" value="1"/>
</dbReference>
<dbReference type="InterPro" id="IPR059000">
    <property type="entry name" value="ATPase_P-type_domA"/>
</dbReference>
<comment type="caution">
    <text evidence="12">The sequence shown here is derived from an EMBL/GenBank/DDBJ whole genome shotgun (WGS) entry which is preliminary data.</text>
</comment>
<evidence type="ECO:0000256" key="10">
    <source>
        <dbReference type="RuleBase" id="RU362081"/>
    </source>
</evidence>
<keyword evidence="7 10" id="KW-0472">Membrane</keyword>
<evidence type="ECO:0000256" key="3">
    <source>
        <dbReference type="ARBA" id="ARBA00022692"/>
    </source>
</evidence>
<keyword evidence="10" id="KW-1003">Cell membrane</keyword>
<dbReference type="GO" id="GO:0005524">
    <property type="term" value="F:ATP binding"/>
    <property type="evidence" value="ECO:0007669"/>
    <property type="project" value="UniProtKB-UniRule"/>
</dbReference>
<comment type="subcellular location">
    <subcellularLocation>
        <location evidence="10">Cell membrane</location>
    </subcellularLocation>
    <subcellularLocation>
        <location evidence="1">Membrane</location>
    </subcellularLocation>
</comment>
<evidence type="ECO:0000256" key="2">
    <source>
        <dbReference type="ARBA" id="ARBA00006024"/>
    </source>
</evidence>
<keyword evidence="3 10" id="KW-0812">Transmembrane</keyword>
<dbReference type="EMBL" id="JXSL01000026">
    <property type="protein sequence ID" value="KIL99097.1"/>
    <property type="molecule type" value="Genomic_DNA"/>
</dbReference>
<dbReference type="Gene3D" id="2.70.150.10">
    <property type="entry name" value="Calcium-transporting ATPase, cytoplasmic transduction domain A"/>
    <property type="match status" value="1"/>
</dbReference>
<dbReference type="PANTHER" id="PTHR48085">
    <property type="entry name" value="CADMIUM/ZINC-TRANSPORTING ATPASE HMA2-RELATED"/>
    <property type="match status" value="1"/>
</dbReference>
<dbReference type="NCBIfam" id="TIGR01494">
    <property type="entry name" value="ATPase_P-type"/>
    <property type="match status" value="1"/>
</dbReference>
<dbReference type="SUPFAM" id="SSF81653">
    <property type="entry name" value="Calcium ATPase, transduction domain A"/>
    <property type="match status" value="1"/>
</dbReference>
<feature type="domain" description="P-type ATPase A" evidence="11">
    <location>
        <begin position="222"/>
        <end position="322"/>
    </location>
</feature>
<dbReference type="PROSITE" id="PS00154">
    <property type="entry name" value="ATPASE_E1_E2"/>
    <property type="match status" value="1"/>
</dbReference>
<dbReference type="SFLD" id="SFLDF00027">
    <property type="entry name" value="p-type_atpase"/>
    <property type="match status" value="1"/>
</dbReference>
<dbReference type="GO" id="GO:0016463">
    <property type="term" value="F:P-type zinc transporter activity"/>
    <property type="evidence" value="ECO:0007669"/>
    <property type="project" value="UniProtKB-EC"/>
</dbReference>
<dbReference type="RefSeq" id="WP_009868356.1">
    <property type="nucleotide sequence ID" value="NZ_JXSL01000026.1"/>
</dbReference>
<dbReference type="FunFam" id="2.70.150.10:FF:000002">
    <property type="entry name" value="Copper-transporting ATPase 1, putative"/>
    <property type="match status" value="1"/>
</dbReference>
<reference evidence="12 13" key="1">
    <citation type="submission" date="2015-01" db="EMBL/GenBank/DDBJ databases">
        <title>Genome Sequence of Magnetospirillum magnetotacticum Strain MS-1.</title>
        <authorList>
            <person name="Marinov G.K."/>
            <person name="Smalley M.D."/>
            <person name="DeSalvo G."/>
        </authorList>
    </citation>
    <scope>NUCLEOTIDE SEQUENCE [LARGE SCALE GENOMIC DNA]</scope>
    <source>
        <strain evidence="12 13">MS-1</strain>
    </source>
</reference>
<dbReference type="InterPro" id="IPR036412">
    <property type="entry name" value="HAD-like_sf"/>
</dbReference>
<evidence type="ECO:0000259" key="11">
    <source>
        <dbReference type="Pfam" id="PF00122"/>
    </source>
</evidence>
<sequence>MGAGCCGHHCHDDQDKDHHHEAEAKPVPTGRGVAFKVTGLDCAEEIALLKAEVGPLVGGADNLAFDVLNGKMIVLSEAATSEAVIQAVARTGMTARPWSATASTSDEDGRRRRQALLTAASGVMTGIGFVLDTLIQKPVPAHAVEAVAVVIGLWFVLPKALMSIRRLRPDMNLLMTVAVVGAIALGDWLEAASVSFLFALSLALENWSAGRARRAIAALMDLAPPTARVKSAAGEVEMAPEQVAVGAVFVVRPGERIPLDGRILSGESSVNQAPITGESVPVFKAPGAEVFAGTVNGDGALDIENTKPAQDTTLAHVARMVEEAQSRRSATERWVDRFAAIYTPIVMGIALVIMAGPPLLLGAEWGEWIYRSLVLLVIACPCALVISTPVTVVASMAAAARNGVLVKGGEHLETPARLKVIAFDKTGTITEGRPSVETVVALNGHSEEDLLARAAALEARSTHPIAQAIIAYALSKGVSPVPAEGVQSLPGKGATGTFNGRSYWLGSHRYLEERGGETPEVHALAERLEAGGQSVVVIGSDDHVCGLIALSDAVRPEAAAALSGLRRAGVEKLVMLTGDNRATAERIAALVGLDEVRAELLPEDKLAAIGELVDRHGTVAMVGDGVNDAPAMAKASLGIAMGAAGTDTAIETADLALMSDDLGKLAWLVDHSRRMHAVLRQNIIFALGVKAVFTVLAFAGIATLWGAIAADMGASLLVVFNGLRMLGGREGRA</sequence>
<gene>
    <name evidence="12" type="ORF">CCC_01890</name>
</gene>
<evidence type="ECO:0000256" key="6">
    <source>
        <dbReference type="ARBA" id="ARBA00022989"/>
    </source>
</evidence>
<dbReference type="GO" id="GO:0046872">
    <property type="term" value="F:metal ion binding"/>
    <property type="evidence" value="ECO:0007669"/>
    <property type="project" value="UniProtKB-KW"/>
</dbReference>
<feature type="transmembrane region" description="Helical" evidence="10">
    <location>
        <begin position="115"/>
        <end position="135"/>
    </location>
</feature>
<keyword evidence="10" id="KW-0547">Nucleotide-binding</keyword>
<dbReference type="PANTHER" id="PTHR48085:SF5">
    <property type="entry name" value="CADMIUM_ZINC-TRANSPORTING ATPASE HMA4-RELATED"/>
    <property type="match status" value="1"/>
</dbReference>
<comment type="similarity">
    <text evidence="2 10">Belongs to the cation transport ATPase (P-type) (TC 3.A.3) family. Type IB subfamily.</text>
</comment>
<dbReference type="PRINTS" id="PR00119">
    <property type="entry name" value="CATATPASE"/>
</dbReference>
<dbReference type="AlphaFoldDB" id="A0A0C2UC97"/>
<accession>A0A0C2UC97</accession>
<dbReference type="SFLD" id="SFLDS00003">
    <property type="entry name" value="Haloacid_Dehalogenase"/>
    <property type="match status" value="1"/>
</dbReference>
<keyword evidence="5" id="KW-1278">Translocase</keyword>
<evidence type="ECO:0000313" key="12">
    <source>
        <dbReference type="EMBL" id="KIL99097.1"/>
    </source>
</evidence>
<dbReference type="InterPro" id="IPR001757">
    <property type="entry name" value="P_typ_ATPase"/>
</dbReference>
<evidence type="ECO:0000256" key="4">
    <source>
        <dbReference type="ARBA" id="ARBA00022723"/>
    </source>
</evidence>
<dbReference type="InterPro" id="IPR027256">
    <property type="entry name" value="P-typ_ATPase_IB"/>
</dbReference>
<organism evidence="12 13">
    <name type="scientific">Paramagnetospirillum magnetotacticum MS-1</name>
    <dbReference type="NCBI Taxonomy" id="272627"/>
    <lineage>
        <taxon>Bacteria</taxon>
        <taxon>Pseudomonadati</taxon>
        <taxon>Pseudomonadota</taxon>
        <taxon>Alphaproteobacteria</taxon>
        <taxon>Rhodospirillales</taxon>
        <taxon>Magnetospirillaceae</taxon>
        <taxon>Paramagnetospirillum</taxon>
    </lineage>
</organism>
<dbReference type="SUPFAM" id="SSF81665">
    <property type="entry name" value="Calcium ATPase, transmembrane domain M"/>
    <property type="match status" value="1"/>
</dbReference>
<keyword evidence="10" id="KW-0067">ATP-binding</keyword>
<dbReference type="InterPro" id="IPR023214">
    <property type="entry name" value="HAD_sf"/>
</dbReference>
<dbReference type="Gene3D" id="3.40.1110.10">
    <property type="entry name" value="Calcium-transporting ATPase, cytoplasmic domain N"/>
    <property type="match status" value="1"/>
</dbReference>
<evidence type="ECO:0000256" key="7">
    <source>
        <dbReference type="ARBA" id="ARBA00023136"/>
    </source>
</evidence>
<evidence type="ECO:0000256" key="5">
    <source>
        <dbReference type="ARBA" id="ARBA00022967"/>
    </source>
</evidence>
<keyword evidence="13" id="KW-1185">Reference proteome</keyword>
<dbReference type="InterPro" id="IPR044492">
    <property type="entry name" value="P_typ_ATPase_HD_dom"/>
</dbReference>
<dbReference type="PRINTS" id="PR00941">
    <property type="entry name" value="CDATPASE"/>
</dbReference>
<feature type="transmembrane region" description="Helical" evidence="10">
    <location>
        <begin position="141"/>
        <end position="157"/>
    </location>
</feature>
<dbReference type="SUPFAM" id="SSF56784">
    <property type="entry name" value="HAD-like"/>
    <property type="match status" value="1"/>
</dbReference>
<evidence type="ECO:0000256" key="9">
    <source>
        <dbReference type="ARBA" id="ARBA00047308"/>
    </source>
</evidence>
<dbReference type="InterPro" id="IPR018303">
    <property type="entry name" value="ATPase_P-typ_P_site"/>
</dbReference>
<dbReference type="EC" id="7.2.2.12" evidence="8"/>
<dbReference type="SFLD" id="SFLDG00002">
    <property type="entry name" value="C1.7:_P-type_atpase_like"/>
    <property type="match status" value="1"/>
</dbReference>
<dbReference type="Pfam" id="PF00702">
    <property type="entry name" value="Hydrolase"/>
    <property type="match status" value="1"/>
</dbReference>
<evidence type="ECO:0000313" key="13">
    <source>
        <dbReference type="Proteomes" id="UP000031971"/>
    </source>
</evidence>
<dbReference type="Proteomes" id="UP000031971">
    <property type="component" value="Unassembled WGS sequence"/>
</dbReference>
<name>A0A0C2UC97_PARME</name>
<dbReference type="OrthoDB" id="9760802at2"/>
<dbReference type="SUPFAM" id="SSF55008">
    <property type="entry name" value="HMA, heavy metal-associated domain"/>
    <property type="match status" value="1"/>
</dbReference>
<dbReference type="InterPro" id="IPR023299">
    <property type="entry name" value="ATPase_P-typ_cyto_dom_N"/>
</dbReference>
<dbReference type="Gene3D" id="3.40.50.1000">
    <property type="entry name" value="HAD superfamily/HAD-like"/>
    <property type="match status" value="1"/>
</dbReference>
<protein>
    <recommendedName>
        <fullName evidence="8">P-type Zn(2+) transporter</fullName>
        <ecNumber evidence="8">7.2.2.12</ecNumber>
    </recommendedName>
</protein>
<dbReference type="InterPro" id="IPR008250">
    <property type="entry name" value="ATPase_P-typ_transduc_dom_A_sf"/>
</dbReference>
<feature type="transmembrane region" description="Helical" evidence="10">
    <location>
        <begin position="683"/>
        <end position="702"/>
    </location>
</feature>
<keyword evidence="4 10" id="KW-0479">Metal-binding</keyword>
<dbReference type="STRING" id="272627.CCC_01890"/>
<dbReference type="InterPro" id="IPR023298">
    <property type="entry name" value="ATPase_P-typ_TM_dom_sf"/>
</dbReference>
<dbReference type="InterPro" id="IPR051014">
    <property type="entry name" value="Cation_Transport_ATPase_IB"/>
</dbReference>
<feature type="transmembrane region" description="Helical" evidence="10">
    <location>
        <begin position="368"/>
        <end position="386"/>
    </location>
</feature>
<dbReference type="GO" id="GO:0016887">
    <property type="term" value="F:ATP hydrolysis activity"/>
    <property type="evidence" value="ECO:0007669"/>
    <property type="project" value="InterPro"/>
</dbReference>
<dbReference type="GO" id="GO:0005886">
    <property type="term" value="C:plasma membrane"/>
    <property type="evidence" value="ECO:0007669"/>
    <property type="project" value="UniProtKB-SubCell"/>
</dbReference>
<proteinExistence type="inferred from homology"/>
<keyword evidence="6 10" id="KW-1133">Transmembrane helix</keyword>